<evidence type="ECO:0000256" key="3">
    <source>
        <dbReference type="ARBA" id="ARBA00022448"/>
    </source>
</evidence>
<feature type="transmembrane region" description="Helical" evidence="7">
    <location>
        <begin position="102"/>
        <end position="120"/>
    </location>
</feature>
<gene>
    <name evidence="8" type="ORF">KME15_26675</name>
</gene>
<dbReference type="NCBIfam" id="TIGR00056">
    <property type="entry name" value="MlaE family lipid ABC transporter permease subunit"/>
    <property type="match status" value="1"/>
</dbReference>
<accession>A0A951UQS2</accession>
<evidence type="ECO:0000313" key="9">
    <source>
        <dbReference type="Proteomes" id="UP000757435"/>
    </source>
</evidence>
<feature type="transmembrane region" description="Helical" evidence="7">
    <location>
        <begin position="172"/>
        <end position="202"/>
    </location>
</feature>
<dbReference type="PANTHER" id="PTHR30188">
    <property type="entry name" value="ABC TRANSPORTER PERMEASE PROTEIN-RELATED"/>
    <property type="match status" value="1"/>
</dbReference>
<dbReference type="GO" id="GO:0005548">
    <property type="term" value="F:phospholipid transporter activity"/>
    <property type="evidence" value="ECO:0007669"/>
    <property type="project" value="TreeGrafter"/>
</dbReference>
<reference evidence="8" key="2">
    <citation type="journal article" date="2022" name="Microbiol. Resour. Announc.">
        <title>Metagenome Sequencing to Explore Phylogenomics of Terrestrial Cyanobacteria.</title>
        <authorList>
            <person name="Ward R.D."/>
            <person name="Stajich J.E."/>
            <person name="Johansen J.R."/>
            <person name="Huntemann M."/>
            <person name="Clum A."/>
            <person name="Foster B."/>
            <person name="Foster B."/>
            <person name="Roux S."/>
            <person name="Palaniappan K."/>
            <person name="Varghese N."/>
            <person name="Mukherjee S."/>
            <person name="Reddy T.B.K."/>
            <person name="Daum C."/>
            <person name="Copeland A."/>
            <person name="Chen I.A."/>
            <person name="Ivanova N.N."/>
            <person name="Kyrpides N.C."/>
            <person name="Shapiro N."/>
            <person name="Eloe-Fadrosh E.A."/>
            <person name="Pietrasiak N."/>
        </authorList>
    </citation>
    <scope>NUCLEOTIDE SEQUENCE</scope>
    <source>
        <strain evidence="8">UHER 2000/2452</strain>
    </source>
</reference>
<evidence type="ECO:0000313" key="8">
    <source>
        <dbReference type="EMBL" id="MBW4662254.1"/>
    </source>
</evidence>
<sequence>MRSRLCLILNWFTDRICPGESFQGVRLIRFQGVSDAWNRVWILRLALGIFLGGQVLVHLFTGKIYRRNVLEHMAAVADSLNPVLMTNFFAGMIFTVQTARQLVHFGAVSMVGGAFAIAFCRELAPILTACVLAGQVGSAFAAEIGGMRVTEQIDALHMLKTDPIDFLVVPRVIACCLMLPTLTLLGLVAGIGGGVFVAAYFYHLLPSEFLSSVRSTLQVADLFNLVLKAFIFGAIVAILGCSWGLTTTGGVKGIGQSATAAVVTTWVSIFVVNFFLSLGLFQELGAH</sequence>
<dbReference type="EMBL" id="JAHHHD010000065">
    <property type="protein sequence ID" value="MBW4662254.1"/>
    <property type="molecule type" value="Genomic_DNA"/>
</dbReference>
<keyword evidence="5 7" id="KW-1133">Transmembrane helix</keyword>
<dbReference type="Proteomes" id="UP000757435">
    <property type="component" value="Unassembled WGS sequence"/>
</dbReference>
<feature type="transmembrane region" description="Helical" evidence="7">
    <location>
        <begin position="41"/>
        <end position="61"/>
    </location>
</feature>
<keyword evidence="3" id="KW-0813">Transport</keyword>
<proteinExistence type="inferred from homology"/>
<evidence type="ECO:0000256" key="2">
    <source>
        <dbReference type="ARBA" id="ARBA00007556"/>
    </source>
</evidence>
<evidence type="ECO:0000256" key="7">
    <source>
        <dbReference type="RuleBase" id="RU362044"/>
    </source>
</evidence>
<feature type="transmembrane region" description="Helical" evidence="7">
    <location>
        <begin position="222"/>
        <end position="246"/>
    </location>
</feature>
<dbReference type="InterPro" id="IPR003453">
    <property type="entry name" value="ABC_MlaE_roteobac"/>
</dbReference>
<evidence type="ECO:0000256" key="1">
    <source>
        <dbReference type="ARBA" id="ARBA00004141"/>
    </source>
</evidence>
<evidence type="ECO:0000256" key="6">
    <source>
        <dbReference type="ARBA" id="ARBA00023136"/>
    </source>
</evidence>
<keyword evidence="6 7" id="KW-0472">Membrane</keyword>
<evidence type="ECO:0000256" key="4">
    <source>
        <dbReference type="ARBA" id="ARBA00022692"/>
    </source>
</evidence>
<comment type="subcellular location">
    <subcellularLocation>
        <location evidence="1">Membrane</location>
        <topology evidence="1">Multi-pass membrane protein</topology>
    </subcellularLocation>
</comment>
<keyword evidence="4 7" id="KW-0812">Transmembrane</keyword>
<dbReference type="InterPro" id="IPR030802">
    <property type="entry name" value="Permease_MalE"/>
</dbReference>
<protein>
    <submittedName>
        <fullName evidence="8">MlaE family lipid ABC transporter permease subunit</fullName>
    </submittedName>
</protein>
<organism evidence="8 9">
    <name type="scientific">Drouetiella hepatica Uher 2000/2452</name>
    <dbReference type="NCBI Taxonomy" id="904376"/>
    <lineage>
        <taxon>Bacteria</taxon>
        <taxon>Bacillati</taxon>
        <taxon>Cyanobacteriota</taxon>
        <taxon>Cyanophyceae</taxon>
        <taxon>Oculatellales</taxon>
        <taxon>Oculatellaceae</taxon>
        <taxon>Drouetiella</taxon>
    </lineage>
</organism>
<dbReference type="Pfam" id="PF02405">
    <property type="entry name" value="MlaE"/>
    <property type="match status" value="1"/>
</dbReference>
<dbReference type="PANTHER" id="PTHR30188:SF4">
    <property type="entry name" value="PROTEIN TRIGALACTOSYLDIACYLGLYCEROL 1, CHLOROPLASTIC"/>
    <property type="match status" value="1"/>
</dbReference>
<comment type="caution">
    <text evidence="8">The sequence shown here is derived from an EMBL/GenBank/DDBJ whole genome shotgun (WGS) entry which is preliminary data.</text>
</comment>
<comment type="similarity">
    <text evidence="2 7">Belongs to the MlaE permease family.</text>
</comment>
<dbReference type="GO" id="GO:0043190">
    <property type="term" value="C:ATP-binding cassette (ABC) transporter complex"/>
    <property type="evidence" value="ECO:0007669"/>
    <property type="project" value="InterPro"/>
</dbReference>
<dbReference type="AlphaFoldDB" id="A0A951UQS2"/>
<evidence type="ECO:0000256" key="5">
    <source>
        <dbReference type="ARBA" id="ARBA00022989"/>
    </source>
</evidence>
<feature type="transmembrane region" description="Helical" evidence="7">
    <location>
        <begin position="258"/>
        <end position="281"/>
    </location>
</feature>
<name>A0A951UQS2_9CYAN</name>
<reference evidence="8" key="1">
    <citation type="submission" date="2021-05" db="EMBL/GenBank/DDBJ databases">
        <authorList>
            <person name="Pietrasiak N."/>
            <person name="Ward R."/>
            <person name="Stajich J.E."/>
            <person name="Kurbessoian T."/>
        </authorList>
    </citation>
    <scope>NUCLEOTIDE SEQUENCE</scope>
    <source>
        <strain evidence="8">UHER 2000/2452</strain>
    </source>
</reference>